<dbReference type="Gene3D" id="1.20.1050.10">
    <property type="match status" value="1"/>
</dbReference>
<sequence length="203" mass="23285">MVDSCKYVLSYFPIDGRGYVARCLLALSGAEWKNEFPKWPQQKSEFPFHRLPVLTETDENGSKFVLSESHAIERYLATKYGRVPSTGPKDVAICDMYIDQINDSIQDWGNSIADLENETLKEKLLKGIDFLLTMHEEILSSHNGTFYFGNKILLPDISMLLLYNLTKKFDRHQGFDKSKFPKIMNLIHAVATDERITAVQIDE</sequence>
<name>A0A1R0GP58_9FUNG</name>
<dbReference type="InterPro" id="IPR050213">
    <property type="entry name" value="GST_superfamily"/>
</dbReference>
<comment type="caution">
    <text evidence="3">The sequence shown here is derived from an EMBL/GenBank/DDBJ whole genome shotgun (WGS) entry which is preliminary data.</text>
</comment>
<dbReference type="AlphaFoldDB" id="A0A1R0GP58"/>
<dbReference type="Proteomes" id="UP000187455">
    <property type="component" value="Unassembled WGS sequence"/>
</dbReference>
<keyword evidence="4" id="KW-1185">Reference proteome</keyword>
<evidence type="ECO:0000259" key="2">
    <source>
        <dbReference type="PROSITE" id="PS50405"/>
    </source>
</evidence>
<evidence type="ECO:0000313" key="3">
    <source>
        <dbReference type="EMBL" id="OLY78681.1"/>
    </source>
</evidence>
<dbReference type="GO" id="GO:0006749">
    <property type="term" value="P:glutathione metabolic process"/>
    <property type="evidence" value="ECO:0007669"/>
    <property type="project" value="TreeGrafter"/>
</dbReference>
<dbReference type="Gene3D" id="3.40.30.10">
    <property type="entry name" value="Glutaredoxin"/>
    <property type="match status" value="1"/>
</dbReference>
<protein>
    <submittedName>
        <fullName evidence="3">Glutathione S-transferase P 1</fullName>
    </submittedName>
</protein>
<reference evidence="3 4" key="1">
    <citation type="journal article" date="2016" name="Mol. Biol. Evol.">
        <title>Genome-Wide Survey of Gut Fungi (Harpellales) Reveals the First Horizontally Transferred Ubiquitin Gene from a Mosquito Host.</title>
        <authorList>
            <person name="Wang Y."/>
            <person name="White M.M."/>
            <person name="Kvist S."/>
            <person name="Moncalvo J.M."/>
        </authorList>
    </citation>
    <scope>NUCLEOTIDE SEQUENCE [LARGE SCALE GENOMIC DNA]</scope>
    <source>
        <strain evidence="3 4">ALG-7-W6</strain>
    </source>
</reference>
<dbReference type="InterPro" id="IPR010987">
    <property type="entry name" value="Glutathione-S-Trfase_C-like"/>
</dbReference>
<organism evidence="3 4">
    <name type="scientific">Smittium mucronatum</name>
    <dbReference type="NCBI Taxonomy" id="133383"/>
    <lineage>
        <taxon>Eukaryota</taxon>
        <taxon>Fungi</taxon>
        <taxon>Fungi incertae sedis</taxon>
        <taxon>Zoopagomycota</taxon>
        <taxon>Kickxellomycotina</taxon>
        <taxon>Harpellomycetes</taxon>
        <taxon>Harpellales</taxon>
        <taxon>Legeriomycetaceae</taxon>
        <taxon>Smittium</taxon>
    </lineage>
</organism>
<gene>
    <name evidence="3" type="ORF">AYI68_g7263</name>
</gene>
<dbReference type="InterPro" id="IPR004046">
    <property type="entry name" value="GST_C"/>
</dbReference>
<dbReference type="GO" id="GO:0004364">
    <property type="term" value="F:glutathione transferase activity"/>
    <property type="evidence" value="ECO:0007669"/>
    <property type="project" value="TreeGrafter"/>
</dbReference>
<dbReference type="SFLD" id="SFLDS00019">
    <property type="entry name" value="Glutathione_Transferase_(cytos"/>
    <property type="match status" value="1"/>
</dbReference>
<dbReference type="PROSITE" id="PS50404">
    <property type="entry name" value="GST_NTER"/>
    <property type="match status" value="1"/>
</dbReference>
<dbReference type="STRING" id="133383.A0A1R0GP58"/>
<dbReference type="CDD" id="cd03039">
    <property type="entry name" value="GST_N_Sigma_like"/>
    <property type="match status" value="1"/>
</dbReference>
<dbReference type="InterPro" id="IPR004045">
    <property type="entry name" value="Glutathione_S-Trfase_N"/>
</dbReference>
<dbReference type="OrthoDB" id="414243at2759"/>
<evidence type="ECO:0000259" key="1">
    <source>
        <dbReference type="PROSITE" id="PS50404"/>
    </source>
</evidence>
<dbReference type="PROSITE" id="PS50405">
    <property type="entry name" value="GST_CTER"/>
    <property type="match status" value="1"/>
</dbReference>
<feature type="domain" description="GST N-terminal" evidence="1">
    <location>
        <begin position="5"/>
        <end position="84"/>
    </location>
</feature>
<dbReference type="PANTHER" id="PTHR11571">
    <property type="entry name" value="GLUTATHIONE S-TRANSFERASE"/>
    <property type="match status" value="1"/>
</dbReference>
<dbReference type="Pfam" id="PF02798">
    <property type="entry name" value="GST_N"/>
    <property type="match status" value="1"/>
</dbReference>
<accession>A0A1R0GP58</accession>
<keyword evidence="3" id="KW-0808">Transferase</keyword>
<dbReference type="InterPro" id="IPR040079">
    <property type="entry name" value="Glutathione_S-Trfase"/>
</dbReference>
<proteinExistence type="predicted"/>
<dbReference type="SUPFAM" id="SSF52833">
    <property type="entry name" value="Thioredoxin-like"/>
    <property type="match status" value="1"/>
</dbReference>
<dbReference type="Pfam" id="PF14497">
    <property type="entry name" value="GST_C_3"/>
    <property type="match status" value="1"/>
</dbReference>
<evidence type="ECO:0000313" key="4">
    <source>
        <dbReference type="Proteomes" id="UP000187455"/>
    </source>
</evidence>
<dbReference type="InterPro" id="IPR036249">
    <property type="entry name" value="Thioredoxin-like_sf"/>
</dbReference>
<dbReference type="SUPFAM" id="SSF47616">
    <property type="entry name" value="GST C-terminal domain-like"/>
    <property type="match status" value="1"/>
</dbReference>
<dbReference type="InterPro" id="IPR036282">
    <property type="entry name" value="Glutathione-S-Trfase_C_sf"/>
</dbReference>
<feature type="domain" description="GST C-terminal" evidence="2">
    <location>
        <begin position="87"/>
        <end position="203"/>
    </location>
</feature>
<dbReference type="EMBL" id="LSSL01005743">
    <property type="protein sequence ID" value="OLY78681.1"/>
    <property type="molecule type" value="Genomic_DNA"/>
</dbReference>
<dbReference type="PANTHER" id="PTHR11571:SF150">
    <property type="entry name" value="GLUTATHIONE S-TRANSFERASE"/>
    <property type="match status" value="1"/>
</dbReference>